<protein>
    <submittedName>
        <fullName evidence="1">Nitrous oxide reductase accessory protein NosL</fullName>
    </submittedName>
</protein>
<evidence type="ECO:0000313" key="1">
    <source>
        <dbReference type="EMBL" id="MFC4543878.1"/>
    </source>
</evidence>
<dbReference type="PROSITE" id="PS51318">
    <property type="entry name" value="TAT"/>
    <property type="match status" value="1"/>
</dbReference>
<gene>
    <name evidence="1" type="ORF">ACFO5R_18285</name>
</gene>
<accession>A0ABD5PTW7</accession>
<dbReference type="Proteomes" id="UP001595898">
    <property type="component" value="Unassembled WGS sequence"/>
</dbReference>
<dbReference type="InterPro" id="IPR006311">
    <property type="entry name" value="TAT_signal"/>
</dbReference>
<dbReference type="SUPFAM" id="SSF160387">
    <property type="entry name" value="NosL/MerB-like"/>
    <property type="match status" value="1"/>
</dbReference>
<dbReference type="RefSeq" id="WP_250142097.1">
    <property type="nucleotide sequence ID" value="NZ_JALIQP010000005.1"/>
</dbReference>
<reference evidence="1 2" key="1">
    <citation type="journal article" date="2019" name="Int. J. Syst. Evol. Microbiol.">
        <title>The Global Catalogue of Microorganisms (GCM) 10K type strain sequencing project: providing services to taxonomists for standard genome sequencing and annotation.</title>
        <authorList>
            <consortium name="The Broad Institute Genomics Platform"/>
            <consortium name="The Broad Institute Genome Sequencing Center for Infectious Disease"/>
            <person name="Wu L."/>
            <person name="Ma J."/>
        </authorList>
    </citation>
    <scope>NUCLEOTIDE SEQUENCE [LARGE SCALE GENOMIC DNA]</scope>
    <source>
        <strain evidence="1 2">WLHS5</strain>
    </source>
</reference>
<dbReference type="PANTHER" id="PTHR41247:SF1">
    <property type="entry name" value="HTH-TYPE TRANSCRIPTIONAL REPRESSOR YCNK"/>
    <property type="match status" value="1"/>
</dbReference>
<comment type="caution">
    <text evidence="1">The sequence shown here is derived from an EMBL/GenBank/DDBJ whole genome shotgun (WGS) entry which is preliminary data.</text>
</comment>
<dbReference type="Pfam" id="PF05573">
    <property type="entry name" value="NosL"/>
    <property type="match status" value="1"/>
</dbReference>
<dbReference type="PROSITE" id="PS51257">
    <property type="entry name" value="PROKAR_LIPOPROTEIN"/>
    <property type="match status" value="1"/>
</dbReference>
<dbReference type="PANTHER" id="PTHR41247">
    <property type="entry name" value="HTH-TYPE TRANSCRIPTIONAL REPRESSOR YCNK"/>
    <property type="match status" value="1"/>
</dbReference>
<dbReference type="AlphaFoldDB" id="A0ABD5PTW7"/>
<proteinExistence type="predicted"/>
<sequence>MDERTASFGTDRRPTRRTVLGGLGAGALGAVAGCLGGDETDDAPDPISIDDEQGCDNCTMVIGNYPGPAGQAHYEDPTEVLDDDEDRPAQFCSSLCTYAFTLDQDVDPTVSYLTDYSTVEYGIEEGDEGPVISRHLEADGFGDRSDLTLIADSDVGGAMGASLVPFSDEDDAAAFQEEHGGDSYADDEVTQELIMSLM</sequence>
<keyword evidence="2" id="KW-1185">Reference proteome</keyword>
<dbReference type="InterPro" id="IPR008719">
    <property type="entry name" value="N2O_reductase_NosL"/>
</dbReference>
<name>A0ABD5PTW7_9EURY</name>
<evidence type="ECO:0000313" key="2">
    <source>
        <dbReference type="Proteomes" id="UP001595898"/>
    </source>
</evidence>
<dbReference type="EMBL" id="JBHSFA010000009">
    <property type="protein sequence ID" value="MFC4543878.1"/>
    <property type="molecule type" value="Genomic_DNA"/>
</dbReference>
<dbReference type="Gene3D" id="3.30.70.2050">
    <property type="match status" value="1"/>
</dbReference>
<organism evidence="1 2">
    <name type="scientific">Halosolutus amylolyticus</name>
    <dbReference type="NCBI Taxonomy" id="2932267"/>
    <lineage>
        <taxon>Archaea</taxon>
        <taxon>Methanobacteriati</taxon>
        <taxon>Methanobacteriota</taxon>
        <taxon>Stenosarchaea group</taxon>
        <taxon>Halobacteria</taxon>
        <taxon>Halobacteriales</taxon>
        <taxon>Natrialbaceae</taxon>
        <taxon>Halosolutus</taxon>
    </lineage>
</organism>